<name>A0A9P7ZX77_MORAP</name>
<dbReference type="InterPro" id="IPR051332">
    <property type="entry name" value="Fosfomycin_Res_Enzymes"/>
</dbReference>
<protein>
    <recommendedName>
        <fullName evidence="2">VOC domain-containing protein</fullName>
    </recommendedName>
</protein>
<keyword evidence="1" id="KW-0479">Metal-binding</keyword>
<proteinExistence type="predicted"/>
<dbReference type="SUPFAM" id="SSF54593">
    <property type="entry name" value="Glyoxalase/Bleomycin resistance protein/Dihydroxybiphenyl dioxygenase"/>
    <property type="match status" value="1"/>
</dbReference>
<organism evidence="3 4">
    <name type="scientific">Mortierella alpina</name>
    <name type="common">Oleaginous fungus</name>
    <name type="synonym">Mortierella renispora</name>
    <dbReference type="NCBI Taxonomy" id="64518"/>
    <lineage>
        <taxon>Eukaryota</taxon>
        <taxon>Fungi</taxon>
        <taxon>Fungi incertae sedis</taxon>
        <taxon>Mucoromycota</taxon>
        <taxon>Mortierellomycotina</taxon>
        <taxon>Mortierellomycetes</taxon>
        <taxon>Mortierellales</taxon>
        <taxon>Mortierellaceae</taxon>
        <taxon>Mortierella</taxon>
    </lineage>
</organism>
<dbReference type="OrthoDB" id="10249419at2759"/>
<dbReference type="PANTHER" id="PTHR36113">
    <property type="entry name" value="LYASE, PUTATIVE-RELATED-RELATED"/>
    <property type="match status" value="1"/>
</dbReference>
<evidence type="ECO:0000313" key="3">
    <source>
        <dbReference type="EMBL" id="KAG9320102.1"/>
    </source>
</evidence>
<dbReference type="AlphaFoldDB" id="A0A9P7ZX77"/>
<reference evidence="3" key="1">
    <citation type="submission" date="2021-07" db="EMBL/GenBank/DDBJ databases">
        <title>Draft genome of Mortierella alpina, strain LL118, isolated from an aspen leaf litter sample.</title>
        <authorList>
            <person name="Yang S."/>
            <person name="Vinatzer B.A."/>
        </authorList>
    </citation>
    <scope>NUCLEOTIDE SEQUENCE</scope>
    <source>
        <strain evidence="3">LL118</strain>
    </source>
</reference>
<dbReference type="InterPro" id="IPR029068">
    <property type="entry name" value="Glyas_Bleomycin-R_OHBP_Dase"/>
</dbReference>
<dbReference type="InterPro" id="IPR004360">
    <property type="entry name" value="Glyas_Fos-R_dOase_dom"/>
</dbReference>
<dbReference type="Pfam" id="PF00903">
    <property type="entry name" value="Glyoxalase"/>
    <property type="match status" value="1"/>
</dbReference>
<dbReference type="Proteomes" id="UP000717515">
    <property type="component" value="Unassembled WGS sequence"/>
</dbReference>
<sequence>MTHTGAISHISLSSSDYEASKTFYSFLLVDLMGYKRVMDMPYCTMWALPTGEVICVSPGNKTPHHKNNPGLNHLAFHTATHELVDEFYAKIVEFQAAHKEMTASVILDKPAPYPQYGEGYYAVFFTDPDNVKLELCYEPPRF</sequence>
<dbReference type="GO" id="GO:0046872">
    <property type="term" value="F:metal ion binding"/>
    <property type="evidence" value="ECO:0007669"/>
    <property type="project" value="UniProtKB-KW"/>
</dbReference>
<feature type="domain" description="VOC" evidence="2">
    <location>
        <begin position="6"/>
        <end position="138"/>
    </location>
</feature>
<dbReference type="PROSITE" id="PS51819">
    <property type="entry name" value="VOC"/>
    <property type="match status" value="1"/>
</dbReference>
<comment type="caution">
    <text evidence="3">The sequence shown here is derived from an EMBL/GenBank/DDBJ whole genome shotgun (WGS) entry which is preliminary data.</text>
</comment>
<dbReference type="PANTHER" id="PTHR36113:SF6">
    <property type="entry name" value="FOSFOMYCIN RESISTANCE PROTEIN FOSX"/>
    <property type="match status" value="1"/>
</dbReference>
<gene>
    <name evidence="3" type="ORF">KVV02_008323</name>
</gene>
<dbReference type="InterPro" id="IPR037523">
    <property type="entry name" value="VOC_core"/>
</dbReference>
<dbReference type="Gene3D" id="3.10.180.10">
    <property type="entry name" value="2,3-Dihydroxybiphenyl 1,2-Dioxygenase, domain 1"/>
    <property type="match status" value="1"/>
</dbReference>
<accession>A0A9P7ZX77</accession>
<evidence type="ECO:0000313" key="4">
    <source>
        <dbReference type="Proteomes" id="UP000717515"/>
    </source>
</evidence>
<evidence type="ECO:0000259" key="2">
    <source>
        <dbReference type="PROSITE" id="PS51819"/>
    </source>
</evidence>
<evidence type="ECO:0000256" key="1">
    <source>
        <dbReference type="ARBA" id="ARBA00022723"/>
    </source>
</evidence>
<dbReference type="EMBL" id="JAIFTL010000328">
    <property type="protein sequence ID" value="KAG9320102.1"/>
    <property type="molecule type" value="Genomic_DNA"/>
</dbReference>